<feature type="compositionally biased region" description="Polar residues" evidence="1">
    <location>
        <begin position="406"/>
        <end position="440"/>
    </location>
</feature>
<feature type="compositionally biased region" description="Polar residues" evidence="1">
    <location>
        <begin position="340"/>
        <end position="350"/>
    </location>
</feature>
<feature type="region of interest" description="Disordered" evidence="1">
    <location>
        <begin position="314"/>
        <end position="537"/>
    </location>
</feature>
<feature type="compositionally biased region" description="Polar residues" evidence="1">
    <location>
        <begin position="108"/>
        <end position="128"/>
    </location>
</feature>
<sequence length="778" mass="83021">MRFDQHQSRRNRRSTAFRRVLLAMAITTGLAEGSGIAGGVLVDTPHLHAQDVANVVMNSDSFQIPFNIANTGTAPVEVQLYVAVPAEATDAQSPAANGPGEVVPGQSPFANSNPYATAGTRTTSNPGASAQRKPGQWKLLDRQPPDARQFHIREMGEGTFWFATRTLDAQGRPFPPGPIVPELKVVVDTKGPEIDLEADADADGRVVAKFSIRDVTETRQVTVHYVTDTTRRWQVATLERDGNTARLQLHPQDDWKQLSLRIRAVDEAGNESIVSELLQKPRVAVKPTTRFASGPNEYGGPSLGSGIFGAFGDAPSLPPAGGPALGSSDGPEMLPLPSGALSSPTDSSNAAEVDPLDLDAPSQSLPAPARPQTPAEAMRPLDAGPSQQLPSVENSPVENLPAGIPSVSTPTQANSVPNLPPQTQANRPLVQSTPGSTTAEPETPFHIGPASPESVPAPRGENLNGPSELNAPKANGPVDRIQHAKPKQVTNKPSLDLRGETSSGAPSPWSPIPADRNQRSATTAGPGASSEKAPTQLQYESQRIPAVTMQRQSLDPREALDLKRLAERSVIRHSDSNRFSLDFEIEAIGGRGVEAIELYGTTDGGITWKRWGTDPDKASPFDIETNGEGIFGFRIVVVAANGLASPRPISGEAPDIVVVVDQTKPEVSINGARYGEADRAGSLVITYRCDDQYLMSRPISLSFSDTPDGPWTTIAAGLRNLGDYLWPADPQLPRQIYLRIDATDQAGNVGSYVLDQPVDTRGLAPRARIRAFRSISSR</sequence>
<evidence type="ECO:0008006" key="4">
    <source>
        <dbReference type="Google" id="ProtNLM"/>
    </source>
</evidence>
<gene>
    <name evidence="2" type="ORF">LOC71_15675</name>
</gene>
<protein>
    <recommendedName>
        <fullName evidence="4">Secreted protein</fullName>
    </recommendedName>
</protein>
<evidence type="ECO:0000256" key="1">
    <source>
        <dbReference type="SAM" id="MobiDB-lite"/>
    </source>
</evidence>
<dbReference type="RefSeq" id="WP_230274671.1">
    <property type="nucleotide sequence ID" value="NZ_JAJKFW010000025.1"/>
</dbReference>
<proteinExistence type="predicted"/>
<evidence type="ECO:0000313" key="2">
    <source>
        <dbReference type="EMBL" id="MCC9643725.1"/>
    </source>
</evidence>
<dbReference type="Proteomes" id="UP001430306">
    <property type="component" value="Unassembled WGS sequence"/>
</dbReference>
<evidence type="ECO:0000313" key="3">
    <source>
        <dbReference type="Proteomes" id="UP001430306"/>
    </source>
</evidence>
<name>A0ABS8NJK8_9BACT</name>
<keyword evidence="3" id="KW-1185">Reference proteome</keyword>
<comment type="caution">
    <text evidence="2">The sequence shown here is derived from an EMBL/GenBank/DDBJ whole genome shotgun (WGS) entry which is preliminary data.</text>
</comment>
<accession>A0ABS8NJK8</accession>
<feature type="region of interest" description="Disordered" evidence="1">
    <location>
        <begin position="91"/>
        <end position="136"/>
    </location>
</feature>
<dbReference type="EMBL" id="JAJKFW010000025">
    <property type="protein sequence ID" value="MCC9643725.1"/>
    <property type="molecule type" value="Genomic_DNA"/>
</dbReference>
<feature type="compositionally biased region" description="Polar residues" evidence="1">
    <location>
        <begin position="385"/>
        <end position="397"/>
    </location>
</feature>
<reference evidence="2" key="1">
    <citation type="submission" date="2021-11" db="EMBL/GenBank/DDBJ databases">
        <title>Genome sequence.</title>
        <authorList>
            <person name="Sun Q."/>
        </authorList>
    </citation>
    <scope>NUCLEOTIDE SEQUENCE</scope>
    <source>
        <strain evidence="2">JC740</strain>
    </source>
</reference>
<organism evidence="2 3">
    <name type="scientific">Rhodopirellula halodulae</name>
    <dbReference type="NCBI Taxonomy" id="2894198"/>
    <lineage>
        <taxon>Bacteria</taxon>
        <taxon>Pseudomonadati</taxon>
        <taxon>Planctomycetota</taxon>
        <taxon>Planctomycetia</taxon>
        <taxon>Pirellulales</taxon>
        <taxon>Pirellulaceae</taxon>
        <taxon>Rhodopirellula</taxon>
    </lineage>
</organism>